<reference evidence="2" key="1">
    <citation type="submission" date="2016-05" db="EMBL/GenBank/DDBJ databases">
        <title>Draft genome sequences of four strains of Ehrlichia ruminantium, a tick-borne pathogen of ruminants, isolated from Zimbabwe, The Gambia and Ghana.</title>
        <authorList>
            <person name="Nakao R."/>
            <person name="Jongejan F."/>
            <person name="Sugimoto C."/>
        </authorList>
    </citation>
    <scope>NUCLEOTIDE SEQUENCE [LARGE SCALE GENOMIC DNA]</scope>
    <source>
        <strain evidence="2">Pokoase 417</strain>
    </source>
</reference>
<dbReference type="EMBL" id="BDDM01000006">
    <property type="protein sequence ID" value="GAT77822.1"/>
    <property type="molecule type" value="Genomic_DNA"/>
</dbReference>
<dbReference type="AlphaFoldDB" id="A0A170SAR9"/>
<organism evidence="1 2">
    <name type="scientific">Ehrlichia ruminantium</name>
    <name type="common">heartwater rickettsia</name>
    <name type="synonym">Cowdria ruminantium</name>
    <dbReference type="NCBI Taxonomy" id="779"/>
    <lineage>
        <taxon>Bacteria</taxon>
        <taxon>Pseudomonadati</taxon>
        <taxon>Pseudomonadota</taxon>
        <taxon>Alphaproteobacteria</taxon>
        <taxon>Rickettsiales</taxon>
        <taxon>Anaplasmataceae</taxon>
        <taxon>Ehrlichia</taxon>
    </lineage>
</organism>
<gene>
    <name evidence="1" type="ORF">EHRUM3_00190</name>
</gene>
<comment type="caution">
    <text evidence="1">The sequence shown here is derived from an EMBL/GenBank/DDBJ whole genome shotgun (WGS) entry which is preliminary data.</text>
</comment>
<proteinExistence type="predicted"/>
<keyword evidence="1" id="KW-0830">Ubiquinone</keyword>
<accession>A0A170SAR9</accession>
<protein>
    <submittedName>
        <fullName evidence="1">UbiH/UbiF/VisC/COQ6 family ubiquinone biosynthesis hydroxylase</fullName>
    </submittedName>
</protein>
<name>A0A170SAR9_EHRRU</name>
<dbReference type="Proteomes" id="UP000092731">
    <property type="component" value="Unassembled WGS sequence"/>
</dbReference>
<evidence type="ECO:0000313" key="1">
    <source>
        <dbReference type="EMBL" id="GAT77822.1"/>
    </source>
</evidence>
<sequence>MHYLQDFIHKIPKRPAGLSLAQNSKIIKNMIIKYAMGVGKLN</sequence>
<evidence type="ECO:0000313" key="2">
    <source>
        <dbReference type="Proteomes" id="UP000092731"/>
    </source>
</evidence>
<dbReference type="RefSeq" id="WP_257639399.1">
    <property type="nucleotide sequence ID" value="NZ_BDDL01000004.1"/>
</dbReference>